<dbReference type="AlphaFoldDB" id="A0ABD3M5D5"/>
<dbReference type="SUPFAM" id="SSF54534">
    <property type="entry name" value="FKBP-like"/>
    <property type="match status" value="1"/>
</dbReference>
<sequence length="175" mass="19360">MYAPKFVQTYEDFITMPEGWSYKDVKSGSGTNDWKDGDRVVFDWSGYTIGYFGRPFEAKGGPQGGAFDKDINYFRTILGSHTLIPGVESALRTMKVGGIRQVIVPYGPLSYPSNSDLEHDVVGPKPTTFSGMRALNFVLENERVDRTLLFNVKLVRVDRSDGRGGFTRGGSGDSP</sequence>
<name>A0ABD3M5D5_9STRA</name>
<evidence type="ECO:0000259" key="2">
    <source>
        <dbReference type="PROSITE" id="PS50059"/>
    </source>
</evidence>
<comment type="catalytic activity">
    <reaction evidence="1">
        <text>[protein]-peptidylproline (omega=180) = [protein]-peptidylproline (omega=0)</text>
        <dbReference type="Rhea" id="RHEA:16237"/>
        <dbReference type="Rhea" id="RHEA-COMP:10747"/>
        <dbReference type="Rhea" id="RHEA-COMP:10748"/>
        <dbReference type="ChEBI" id="CHEBI:83833"/>
        <dbReference type="ChEBI" id="CHEBI:83834"/>
        <dbReference type="EC" id="5.2.1.8"/>
    </reaction>
</comment>
<dbReference type="PANTHER" id="PTHR47717">
    <property type="entry name" value="PEPTIDYL-PROLYL CIS-TRANS ISOMERASE FKBP19, CHLOROPLASTIC"/>
    <property type="match status" value="1"/>
</dbReference>
<dbReference type="GO" id="GO:0003755">
    <property type="term" value="F:peptidyl-prolyl cis-trans isomerase activity"/>
    <property type="evidence" value="ECO:0007669"/>
    <property type="project" value="UniProtKB-KW"/>
</dbReference>
<dbReference type="EC" id="5.2.1.8" evidence="1"/>
<dbReference type="InterPro" id="IPR046357">
    <property type="entry name" value="PPIase_dom_sf"/>
</dbReference>
<dbReference type="InterPro" id="IPR001179">
    <property type="entry name" value="PPIase_FKBP_dom"/>
</dbReference>
<reference evidence="3 4" key="1">
    <citation type="submission" date="2024-10" db="EMBL/GenBank/DDBJ databases">
        <title>Updated reference genomes for cyclostephanoid diatoms.</title>
        <authorList>
            <person name="Roberts W.R."/>
            <person name="Alverson A.J."/>
        </authorList>
    </citation>
    <scope>NUCLEOTIDE SEQUENCE [LARGE SCALE GENOMIC DNA]</scope>
    <source>
        <strain evidence="3 4">AJA232-27</strain>
    </source>
</reference>
<evidence type="ECO:0000256" key="1">
    <source>
        <dbReference type="PROSITE-ProRule" id="PRU00277"/>
    </source>
</evidence>
<feature type="domain" description="PPIase FKBP-type" evidence="2">
    <location>
        <begin position="37"/>
        <end position="105"/>
    </location>
</feature>
<proteinExistence type="predicted"/>
<dbReference type="Proteomes" id="UP001530293">
    <property type="component" value="Unassembled WGS sequence"/>
</dbReference>
<dbReference type="Gene3D" id="3.10.50.40">
    <property type="match status" value="1"/>
</dbReference>
<accession>A0ABD3M5D5</accession>
<protein>
    <recommendedName>
        <fullName evidence="1">peptidylprolyl isomerase</fullName>
        <ecNumber evidence="1">5.2.1.8</ecNumber>
    </recommendedName>
</protein>
<gene>
    <name evidence="3" type="ORF">ACHAWU_008913</name>
</gene>
<comment type="caution">
    <text evidence="3">The sequence shown here is derived from an EMBL/GenBank/DDBJ whole genome shotgun (WGS) entry which is preliminary data.</text>
</comment>
<dbReference type="PANTHER" id="PTHR47717:SF1">
    <property type="entry name" value="PEPTIDYL-PROLYL CIS-TRANS ISOMERASE FKBP19, CHLOROPLASTIC"/>
    <property type="match status" value="1"/>
</dbReference>
<evidence type="ECO:0000313" key="4">
    <source>
        <dbReference type="Proteomes" id="UP001530293"/>
    </source>
</evidence>
<dbReference type="Pfam" id="PF00254">
    <property type="entry name" value="FKBP_C"/>
    <property type="match status" value="1"/>
</dbReference>
<keyword evidence="1" id="KW-0697">Rotamase</keyword>
<organism evidence="3 4">
    <name type="scientific">Discostella pseudostelligera</name>
    <dbReference type="NCBI Taxonomy" id="259834"/>
    <lineage>
        <taxon>Eukaryota</taxon>
        <taxon>Sar</taxon>
        <taxon>Stramenopiles</taxon>
        <taxon>Ochrophyta</taxon>
        <taxon>Bacillariophyta</taxon>
        <taxon>Coscinodiscophyceae</taxon>
        <taxon>Thalassiosirophycidae</taxon>
        <taxon>Stephanodiscales</taxon>
        <taxon>Stephanodiscaceae</taxon>
        <taxon>Discostella</taxon>
    </lineage>
</organism>
<keyword evidence="1" id="KW-0413">Isomerase</keyword>
<dbReference type="PROSITE" id="PS50059">
    <property type="entry name" value="FKBP_PPIASE"/>
    <property type="match status" value="1"/>
</dbReference>
<evidence type="ECO:0000313" key="3">
    <source>
        <dbReference type="EMBL" id="KAL3759211.1"/>
    </source>
</evidence>
<dbReference type="InterPro" id="IPR044208">
    <property type="entry name" value="FKBP19-like"/>
</dbReference>
<dbReference type="EMBL" id="JALLBG020000209">
    <property type="protein sequence ID" value="KAL3759211.1"/>
    <property type="molecule type" value="Genomic_DNA"/>
</dbReference>
<keyword evidence="4" id="KW-1185">Reference proteome</keyword>